<evidence type="ECO:0000313" key="3">
    <source>
        <dbReference type="Proteomes" id="UP000255082"/>
    </source>
</evidence>
<accession>A0A378X3Z7</accession>
<dbReference type="Proteomes" id="UP000255082">
    <property type="component" value="Unassembled WGS sequence"/>
</dbReference>
<feature type="region of interest" description="Disordered" evidence="1">
    <location>
        <begin position="288"/>
        <end position="313"/>
    </location>
</feature>
<dbReference type="EMBL" id="UGRU01000001">
    <property type="protein sequence ID" value="SUA47371.1"/>
    <property type="molecule type" value="Genomic_DNA"/>
</dbReference>
<proteinExistence type="predicted"/>
<dbReference type="OrthoDB" id="4566957at2"/>
<sequence>MTGTQHVVGAGGRRPVAPNAAQKALLRRLSAVVADTRALLDAARNHWEAGVLAEPSWFARLDALMARGAALAELGHAGGIPQRWIDLARFQGERGTGWRTPQRWPVPQPVQRARLIDDLAAEARDLSDVMAVHAAYRARARSNEPDSQRTRIEATAAVRHERLTSIAALLDLIGPERDRIRPAPDPIWARALAATVRDRDPDLLAQQWRVHAEHEPTSVAAYRLLTDYGDIDFLPDSAIAPIPAVMVEHIAAALRLPPGLAAHDLQLGAATDSAVIAALGEPRCFEFPAPTPGDEQHAGAGPALIHRDSGPSP</sequence>
<gene>
    <name evidence="2" type="ORF">NCTC13184_05912</name>
</gene>
<evidence type="ECO:0000256" key="1">
    <source>
        <dbReference type="SAM" id="MobiDB-lite"/>
    </source>
</evidence>
<protein>
    <submittedName>
        <fullName evidence="2">Uncharacterized protein</fullName>
    </submittedName>
</protein>
<organism evidence="2 3">
    <name type="scientific">Nocardia africana</name>
    <dbReference type="NCBI Taxonomy" id="134964"/>
    <lineage>
        <taxon>Bacteria</taxon>
        <taxon>Bacillati</taxon>
        <taxon>Actinomycetota</taxon>
        <taxon>Actinomycetes</taxon>
        <taxon>Mycobacteriales</taxon>
        <taxon>Nocardiaceae</taxon>
        <taxon>Nocardia</taxon>
    </lineage>
</organism>
<reference evidence="2 3" key="1">
    <citation type="submission" date="2018-06" db="EMBL/GenBank/DDBJ databases">
        <authorList>
            <consortium name="Pathogen Informatics"/>
            <person name="Doyle S."/>
        </authorList>
    </citation>
    <scope>NUCLEOTIDE SEQUENCE [LARGE SCALE GENOMIC DNA]</scope>
    <source>
        <strain evidence="2 3">NCTC13184</strain>
    </source>
</reference>
<dbReference type="RefSeq" id="WP_128145464.1">
    <property type="nucleotide sequence ID" value="NZ_JAJFOE010000003.1"/>
</dbReference>
<evidence type="ECO:0000313" key="2">
    <source>
        <dbReference type="EMBL" id="SUA47371.1"/>
    </source>
</evidence>
<dbReference type="AlphaFoldDB" id="A0A378X3Z7"/>
<name>A0A378X3Z7_9NOCA</name>